<dbReference type="InterPro" id="IPR036259">
    <property type="entry name" value="MFS_trans_sf"/>
</dbReference>
<gene>
    <name evidence="8" type="ORF">VM95_21760</name>
</gene>
<dbReference type="EMBL" id="JZKH01000045">
    <property type="protein sequence ID" value="KJS60381.1"/>
    <property type="molecule type" value="Genomic_DNA"/>
</dbReference>
<evidence type="ECO:0000256" key="3">
    <source>
        <dbReference type="ARBA" id="ARBA00022989"/>
    </source>
</evidence>
<feature type="transmembrane region" description="Helical" evidence="6">
    <location>
        <begin position="138"/>
        <end position="161"/>
    </location>
</feature>
<dbReference type="AlphaFoldDB" id="A0A0F2TCZ2"/>
<evidence type="ECO:0000256" key="1">
    <source>
        <dbReference type="ARBA" id="ARBA00004651"/>
    </source>
</evidence>
<feature type="region of interest" description="Disordered" evidence="5">
    <location>
        <begin position="1"/>
        <end position="34"/>
    </location>
</feature>
<evidence type="ECO:0000256" key="2">
    <source>
        <dbReference type="ARBA" id="ARBA00022692"/>
    </source>
</evidence>
<dbReference type="SUPFAM" id="SSF103473">
    <property type="entry name" value="MFS general substrate transporter"/>
    <property type="match status" value="1"/>
</dbReference>
<comment type="subcellular location">
    <subcellularLocation>
        <location evidence="1">Cell membrane</location>
        <topology evidence="1">Multi-pass membrane protein</topology>
    </subcellularLocation>
</comment>
<feature type="transmembrane region" description="Helical" evidence="6">
    <location>
        <begin position="173"/>
        <end position="194"/>
    </location>
</feature>
<feature type="domain" description="Major facilitator superfamily (MFS) profile" evidence="7">
    <location>
        <begin position="47"/>
        <end position="426"/>
    </location>
</feature>
<name>A0A0F2TCZ2_STRR3</name>
<dbReference type="PANTHER" id="PTHR23523:SF2">
    <property type="entry name" value="2-NITROIMIDAZOLE TRANSPORTER"/>
    <property type="match status" value="1"/>
</dbReference>
<feature type="transmembrane region" description="Helical" evidence="6">
    <location>
        <begin position="110"/>
        <end position="132"/>
    </location>
</feature>
<dbReference type="Pfam" id="PF07690">
    <property type="entry name" value="MFS_1"/>
    <property type="match status" value="1"/>
</dbReference>
<dbReference type="PANTHER" id="PTHR23523">
    <property type="match status" value="1"/>
</dbReference>
<proteinExistence type="predicted"/>
<feature type="transmembrane region" description="Helical" evidence="6">
    <location>
        <begin position="340"/>
        <end position="363"/>
    </location>
</feature>
<dbReference type="CDD" id="cd17339">
    <property type="entry name" value="MFS_NIMT_CynX_like"/>
    <property type="match status" value="1"/>
</dbReference>
<dbReference type="Gene3D" id="1.20.1250.20">
    <property type="entry name" value="MFS general substrate transporter like domains"/>
    <property type="match status" value="2"/>
</dbReference>
<dbReference type="PROSITE" id="PS50850">
    <property type="entry name" value="MFS"/>
    <property type="match status" value="1"/>
</dbReference>
<feature type="transmembrane region" description="Helical" evidence="6">
    <location>
        <begin position="84"/>
        <end position="103"/>
    </location>
</feature>
<keyword evidence="4 6" id="KW-0472">Membrane</keyword>
<evidence type="ECO:0000256" key="6">
    <source>
        <dbReference type="SAM" id="Phobius"/>
    </source>
</evidence>
<dbReference type="GO" id="GO:0022857">
    <property type="term" value="F:transmembrane transporter activity"/>
    <property type="evidence" value="ECO:0007669"/>
    <property type="project" value="InterPro"/>
</dbReference>
<dbReference type="InterPro" id="IPR020846">
    <property type="entry name" value="MFS_dom"/>
</dbReference>
<sequence length="443" mass="45578">MAHMPPAADTTASARAGARPQTERPASSAPVSSAPASSSAAAKYGVWLFAVAIAAATFNLRPVVTSLGPLLDQVRADLGMNPTLAGLLAAVPSLCFALFGFLAPAAARRIGPIAVITAGMAAITAGVVARSFAGGTAVFLLLTALALAGVAVSNVLLPVVIKRYFPDRVGPMIGLYSMALSAGTALAALVSVPLTNALGGDWRYGLGAWAALGALALVLWLVVLVVRRERGERAPGGAAHTRLPITRSRTAWALACFFGLQATGAYVVMGFLPKIFQDAGIDKGTSGALLAVTMVIGVPVSFVLPNLAARRGDQRLFVVVLASCGVAGYAGLALAPAGVPWLWCVLVGLSNCAFPLVLTMIGLRARTAGGVAQLSVFAQGVGYLISIPGPILIGRIYQVTGEWYWPLGFLALLLVPQMLFGLRAARARHIEDEAVLPVARANA</sequence>
<keyword evidence="2 6" id="KW-0812">Transmembrane</keyword>
<evidence type="ECO:0000256" key="5">
    <source>
        <dbReference type="SAM" id="MobiDB-lite"/>
    </source>
</evidence>
<keyword evidence="3 6" id="KW-1133">Transmembrane helix</keyword>
<dbReference type="PATRIC" id="fig|359131.3.peg.5217"/>
<feature type="transmembrane region" description="Helical" evidence="6">
    <location>
        <begin position="206"/>
        <end position="226"/>
    </location>
</feature>
<feature type="transmembrane region" description="Helical" evidence="6">
    <location>
        <begin position="251"/>
        <end position="272"/>
    </location>
</feature>
<dbReference type="GO" id="GO:0005886">
    <property type="term" value="C:plasma membrane"/>
    <property type="evidence" value="ECO:0007669"/>
    <property type="project" value="UniProtKB-SubCell"/>
</dbReference>
<feature type="transmembrane region" description="Helical" evidence="6">
    <location>
        <begin position="375"/>
        <end position="397"/>
    </location>
</feature>
<evidence type="ECO:0000313" key="9">
    <source>
        <dbReference type="Proteomes" id="UP000033699"/>
    </source>
</evidence>
<evidence type="ECO:0000313" key="8">
    <source>
        <dbReference type="EMBL" id="KJS60381.1"/>
    </source>
</evidence>
<feature type="transmembrane region" description="Helical" evidence="6">
    <location>
        <begin position="284"/>
        <end position="304"/>
    </location>
</feature>
<feature type="transmembrane region" description="Helical" evidence="6">
    <location>
        <begin position="44"/>
        <end position="64"/>
    </location>
</feature>
<evidence type="ECO:0000256" key="4">
    <source>
        <dbReference type="ARBA" id="ARBA00023136"/>
    </source>
</evidence>
<keyword evidence="9" id="KW-1185">Reference proteome</keyword>
<feature type="transmembrane region" description="Helical" evidence="6">
    <location>
        <begin position="403"/>
        <end position="422"/>
    </location>
</feature>
<organism evidence="8 9">
    <name type="scientific">Streptomyces rubellomurinus (strain ATCC 31215)</name>
    <dbReference type="NCBI Taxonomy" id="359131"/>
    <lineage>
        <taxon>Bacteria</taxon>
        <taxon>Bacillati</taxon>
        <taxon>Actinomycetota</taxon>
        <taxon>Actinomycetes</taxon>
        <taxon>Kitasatosporales</taxon>
        <taxon>Streptomycetaceae</taxon>
        <taxon>Streptomyces</taxon>
    </lineage>
</organism>
<dbReference type="InterPro" id="IPR011701">
    <property type="entry name" value="MFS"/>
</dbReference>
<comment type="caution">
    <text evidence="8">The sequence shown here is derived from an EMBL/GenBank/DDBJ whole genome shotgun (WGS) entry which is preliminary data.</text>
</comment>
<feature type="transmembrane region" description="Helical" evidence="6">
    <location>
        <begin position="316"/>
        <end position="334"/>
    </location>
</feature>
<evidence type="ECO:0000259" key="7">
    <source>
        <dbReference type="PROSITE" id="PS50850"/>
    </source>
</evidence>
<reference evidence="8 9" key="1">
    <citation type="submission" date="2015-02" db="EMBL/GenBank/DDBJ databases">
        <authorList>
            <person name="Ju K.-S."/>
            <person name="Doroghazi J.R."/>
            <person name="Metcalf W."/>
        </authorList>
    </citation>
    <scope>NUCLEOTIDE SEQUENCE [LARGE SCALE GENOMIC DNA]</scope>
    <source>
        <strain evidence="8 9">ATCC 31215</strain>
    </source>
</reference>
<feature type="compositionally biased region" description="Low complexity" evidence="5">
    <location>
        <begin position="7"/>
        <end position="34"/>
    </location>
</feature>
<accession>A0A0F2TCZ2</accession>
<dbReference type="Proteomes" id="UP000033699">
    <property type="component" value="Unassembled WGS sequence"/>
</dbReference>
<protein>
    <submittedName>
        <fullName evidence="8">Transporter</fullName>
    </submittedName>
</protein>
<dbReference type="InterPro" id="IPR052524">
    <property type="entry name" value="MFS_Cyanate_Porter"/>
</dbReference>